<evidence type="ECO:0000313" key="3">
    <source>
        <dbReference type="Proteomes" id="UP000803844"/>
    </source>
</evidence>
<dbReference type="SUPFAM" id="SSF53474">
    <property type="entry name" value="alpha/beta-Hydrolases"/>
    <property type="match status" value="1"/>
</dbReference>
<reference evidence="2" key="1">
    <citation type="journal article" date="2020" name="Phytopathology">
        <title>Genome sequence of the chestnut blight fungus Cryphonectria parasitica EP155: A fundamental resource for an archetypical invasive plant pathogen.</title>
        <authorList>
            <person name="Crouch J.A."/>
            <person name="Dawe A."/>
            <person name="Aerts A."/>
            <person name="Barry K."/>
            <person name="Churchill A.C.L."/>
            <person name="Grimwood J."/>
            <person name="Hillman B."/>
            <person name="Milgroom M.G."/>
            <person name="Pangilinan J."/>
            <person name="Smith M."/>
            <person name="Salamov A."/>
            <person name="Schmutz J."/>
            <person name="Yadav J."/>
            <person name="Grigoriev I.V."/>
            <person name="Nuss D."/>
        </authorList>
    </citation>
    <scope>NUCLEOTIDE SEQUENCE</scope>
    <source>
        <strain evidence="2">EP155</strain>
    </source>
</reference>
<comment type="caution">
    <text evidence="2">The sequence shown here is derived from an EMBL/GenBank/DDBJ whole genome shotgun (WGS) entry which is preliminary data.</text>
</comment>
<dbReference type="Proteomes" id="UP000803844">
    <property type="component" value="Unassembled WGS sequence"/>
</dbReference>
<dbReference type="GeneID" id="63842448"/>
<dbReference type="PANTHER" id="PTHR43433:SF10">
    <property type="entry name" value="AB HYDROLASE-1 DOMAIN-CONTAINING PROTEIN"/>
    <property type="match status" value="1"/>
</dbReference>
<dbReference type="InterPro" id="IPR029058">
    <property type="entry name" value="AB_hydrolase_fold"/>
</dbReference>
<dbReference type="RefSeq" id="XP_040779045.1">
    <property type="nucleotide sequence ID" value="XM_040925319.1"/>
</dbReference>
<proteinExistence type="predicted"/>
<evidence type="ECO:0000313" key="2">
    <source>
        <dbReference type="EMBL" id="KAF3768084.1"/>
    </source>
</evidence>
<dbReference type="InterPro" id="IPR000073">
    <property type="entry name" value="AB_hydrolase_1"/>
</dbReference>
<gene>
    <name evidence="2" type="ORF">M406DRAFT_70182</name>
</gene>
<feature type="domain" description="AB hydrolase-1" evidence="1">
    <location>
        <begin position="32"/>
        <end position="287"/>
    </location>
</feature>
<name>A0A9P4Y6Y1_CRYP1</name>
<dbReference type="Gene3D" id="3.40.50.1820">
    <property type="entry name" value="alpha/beta hydrolase"/>
    <property type="match status" value="1"/>
</dbReference>
<accession>A0A9P4Y6Y1</accession>
<dbReference type="OrthoDB" id="294702at2759"/>
<evidence type="ECO:0000259" key="1">
    <source>
        <dbReference type="Pfam" id="PF00561"/>
    </source>
</evidence>
<protein>
    <recommendedName>
        <fullName evidence="1">AB hydrolase-1 domain-containing protein</fullName>
    </recommendedName>
</protein>
<organism evidence="2 3">
    <name type="scientific">Cryphonectria parasitica (strain ATCC 38755 / EP155)</name>
    <dbReference type="NCBI Taxonomy" id="660469"/>
    <lineage>
        <taxon>Eukaryota</taxon>
        <taxon>Fungi</taxon>
        <taxon>Dikarya</taxon>
        <taxon>Ascomycota</taxon>
        <taxon>Pezizomycotina</taxon>
        <taxon>Sordariomycetes</taxon>
        <taxon>Sordariomycetidae</taxon>
        <taxon>Diaporthales</taxon>
        <taxon>Cryphonectriaceae</taxon>
        <taxon>Cryphonectria-Endothia species complex</taxon>
        <taxon>Cryphonectria</taxon>
    </lineage>
</organism>
<dbReference type="AlphaFoldDB" id="A0A9P4Y6Y1"/>
<keyword evidence="3" id="KW-1185">Reference proteome</keyword>
<sequence length="302" mass="32778">MATSNTTNPQVLSLPDGRNLEYTLSGAQDGFPFVFIHGTVGACCPNPTMSAVCAAKGIRLITPSRPGYGASTRRQGRQVVDFVEDMKTLLDYLGVKRCVVAGYSGGGPHGIACAARLPGCVAALVIAGGGPTDAEDLDYGASHGESNLEEYEAMQKGEEAVREYCLKELPGMTQSDAKGLTEELSSILPEVDKKALLENDSLAQYLVDQFQHGLGNGVDGWIDDDLELMQPWGFQLHEVRVPIHVYQGDLDKMVPPSHGEWFATHLPEKYVKPHLLEGEGHISLYLKYMDEILDLVLTESKA</sequence>
<dbReference type="EMBL" id="MU032346">
    <property type="protein sequence ID" value="KAF3768084.1"/>
    <property type="molecule type" value="Genomic_DNA"/>
</dbReference>
<dbReference type="PANTHER" id="PTHR43433">
    <property type="entry name" value="HYDROLASE, ALPHA/BETA FOLD FAMILY PROTEIN"/>
    <property type="match status" value="1"/>
</dbReference>
<dbReference type="Pfam" id="PF00561">
    <property type="entry name" value="Abhydrolase_1"/>
    <property type="match status" value="1"/>
</dbReference>
<dbReference type="InterPro" id="IPR050471">
    <property type="entry name" value="AB_hydrolase"/>
</dbReference>